<evidence type="ECO:0000256" key="3">
    <source>
        <dbReference type="ARBA" id="ARBA00022525"/>
    </source>
</evidence>
<sequence length="214" mass="23859">MTANTQYKFVIALAINVSGTPTKSSFHQTAMGKKFFGPLPFLLSTLLAVALLGDGVDSCIDSDAPFNFTCPIGLVLNQLNSVHNKQRNERTWSFGCAAAPNEANPTDCHWTMDYVNKWHEDLMFKCVPNYVIAGFVSCFSNDKADKRFKFKCCSHSGYTYTLCDEETTDYINESGATLDCIVPSGKVLTGLISMYDTDTKDRRWSFTFHGYSPN</sequence>
<dbReference type="AlphaFoldDB" id="A0AAE0Y5P7"/>
<evidence type="ECO:0000256" key="1">
    <source>
        <dbReference type="ARBA" id="ARBA00004613"/>
    </source>
</evidence>
<reference evidence="5" key="1">
    <citation type="journal article" date="2023" name="G3 (Bethesda)">
        <title>A reference genome for the long-term kleptoplast-retaining sea slug Elysia crispata morphotype clarki.</title>
        <authorList>
            <person name="Eastman K.E."/>
            <person name="Pendleton A.L."/>
            <person name="Shaikh M.A."/>
            <person name="Suttiyut T."/>
            <person name="Ogas R."/>
            <person name="Tomko P."/>
            <person name="Gavelis G."/>
            <person name="Widhalm J.R."/>
            <person name="Wisecaver J.H."/>
        </authorList>
    </citation>
    <scope>NUCLEOTIDE SEQUENCE</scope>
    <source>
        <strain evidence="5">ECLA1</strain>
    </source>
</reference>
<comment type="caution">
    <text evidence="5">The sequence shown here is derived from an EMBL/GenBank/DDBJ whole genome shotgun (WGS) entry which is preliminary data.</text>
</comment>
<evidence type="ECO:0008006" key="7">
    <source>
        <dbReference type="Google" id="ProtNLM"/>
    </source>
</evidence>
<dbReference type="EMBL" id="JAWDGP010006885">
    <property type="protein sequence ID" value="KAK3733750.1"/>
    <property type="molecule type" value="Genomic_DNA"/>
</dbReference>
<dbReference type="GO" id="GO:0031012">
    <property type="term" value="C:extracellular matrix"/>
    <property type="evidence" value="ECO:0007669"/>
    <property type="project" value="TreeGrafter"/>
</dbReference>
<keyword evidence="6" id="KW-1185">Reference proteome</keyword>
<dbReference type="Pfam" id="PF14704">
    <property type="entry name" value="DERM"/>
    <property type="match status" value="1"/>
</dbReference>
<accession>A0AAE0Y5P7</accession>
<dbReference type="InterPro" id="IPR026645">
    <property type="entry name" value="Dermatopontin"/>
</dbReference>
<proteinExistence type="inferred from homology"/>
<dbReference type="GO" id="GO:0030199">
    <property type="term" value="P:collagen fibril organization"/>
    <property type="evidence" value="ECO:0007669"/>
    <property type="project" value="TreeGrafter"/>
</dbReference>
<dbReference type="PANTHER" id="PTHR15040">
    <property type="entry name" value="DERMATOPONTIN-RELATED"/>
    <property type="match status" value="1"/>
</dbReference>
<evidence type="ECO:0000256" key="4">
    <source>
        <dbReference type="ARBA" id="ARBA00023157"/>
    </source>
</evidence>
<dbReference type="GO" id="GO:0005615">
    <property type="term" value="C:extracellular space"/>
    <property type="evidence" value="ECO:0007669"/>
    <property type="project" value="TreeGrafter"/>
</dbReference>
<dbReference type="PANTHER" id="PTHR15040:SF1">
    <property type="entry name" value="DERMATOPONTIN-LIKE ISOFORM X1"/>
    <property type="match status" value="1"/>
</dbReference>
<comment type="similarity">
    <text evidence="2">Belongs to the dermatopontin family.</text>
</comment>
<evidence type="ECO:0000313" key="6">
    <source>
        <dbReference type="Proteomes" id="UP001283361"/>
    </source>
</evidence>
<dbReference type="Proteomes" id="UP001283361">
    <property type="component" value="Unassembled WGS sequence"/>
</dbReference>
<keyword evidence="3" id="KW-0964">Secreted</keyword>
<name>A0AAE0Y5P7_9GAST</name>
<comment type="subcellular location">
    <subcellularLocation>
        <location evidence="1">Secreted</location>
    </subcellularLocation>
</comment>
<organism evidence="5 6">
    <name type="scientific">Elysia crispata</name>
    <name type="common">lettuce slug</name>
    <dbReference type="NCBI Taxonomy" id="231223"/>
    <lineage>
        <taxon>Eukaryota</taxon>
        <taxon>Metazoa</taxon>
        <taxon>Spiralia</taxon>
        <taxon>Lophotrochozoa</taxon>
        <taxon>Mollusca</taxon>
        <taxon>Gastropoda</taxon>
        <taxon>Heterobranchia</taxon>
        <taxon>Euthyneura</taxon>
        <taxon>Panpulmonata</taxon>
        <taxon>Sacoglossa</taxon>
        <taxon>Placobranchoidea</taxon>
        <taxon>Plakobranchidae</taxon>
        <taxon>Elysia</taxon>
    </lineage>
</organism>
<evidence type="ECO:0000256" key="2">
    <source>
        <dbReference type="ARBA" id="ARBA00008712"/>
    </source>
</evidence>
<evidence type="ECO:0000313" key="5">
    <source>
        <dbReference type="EMBL" id="KAK3733750.1"/>
    </source>
</evidence>
<protein>
    <recommendedName>
        <fullName evidence="7">Dermatopontin</fullName>
    </recommendedName>
</protein>
<keyword evidence="4" id="KW-1015">Disulfide bond</keyword>
<gene>
    <name evidence="5" type="ORF">RRG08_026864</name>
</gene>